<dbReference type="Pfam" id="PF19730">
    <property type="entry name" value="DUF6221"/>
    <property type="match status" value="1"/>
</dbReference>
<dbReference type="RefSeq" id="WP_379871905.1">
    <property type="nucleotide sequence ID" value="NZ_JBHTBH010000007.1"/>
</dbReference>
<sequence length="214" mass="23814">MTTMAIVAFVRARLDEDADVARAASHPVSDVHRPAAFPEMEPKLPGERWQWVAPSGSPLPLEDPGIWRLGTTGLPPGTAPQRERTRYRGRERSVRAGVPEDGPLHLRSREEYPPRRPDLDWSPHWILATGPVTFGAATHIARHAPGRTLAEVESGHRLLDHALELLRESEDAALRADPVMSAIGEKGAQWADHVVRCLAAPYADHPDYRPEWRP</sequence>
<proteinExistence type="predicted"/>
<keyword evidence="3" id="KW-1185">Reference proteome</keyword>
<name>A0ABW2KH30_9ACTN</name>
<evidence type="ECO:0000256" key="1">
    <source>
        <dbReference type="SAM" id="MobiDB-lite"/>
    </source>
</evidence>
<evidence type="ECO:0000313" key="3">
    <source>
        <dbReference type="Proteomes" id="UP001596540"/>
    </source>
</evidence>
<feature type="compositionally biased region" description="Basic and acidic residues" evidence="1">
    <location>
        <begin position="102"/>
        <end position="113"/>
    </location>
</feature>
<reference evidence="3" key="1">
    <citation type="journal article" date="2019" name="Int. J. Syst. Evol. Microbiol.">
        <title>The Global Catalogue of Microorganisms (GCM) 10K type strain sequencing project: providing services to taxonomists for standard genome sequencing and annotation.</title>
        <authorList>
            <consortium name="The Broad Institute Genomics Platform"/>
            <consortium name="The Broad Institute Genome Sequencing Center for Infectious Disease"/>
            <person name="Wu L."/>
            <person name="Ma J."/>
        </authorList>
    </citation>
    <scope>NUCLEOTIDE SEQUENCE [LARGE SCALE GENOMIC DNA]</scope>
    <source>
        <strain evidence="3">CGMCC 4.7382</strain>
    </source>
</reference>
<feature type="compositionally biased region" description="Basic and acidic residues" evidence="1">
    <location>
        <begin position="81"/>
        <end position="94"/>
    </location>
</feature>
<gene>
    <name evidence="2" type="ORF">ACFQRF_16065</name>
</gene>
<evidence type="ECO:0000313" key="2">
    <source>
        <dbReference type="EMBL" id="MFC7329251.1"/>
    </source>
</evidence>
<dbReference type="Proteomes" id="UP001596540">
    <property type="component" value="Unassembled WGS sequence"/>
</dbReference>
<organism evidence="2 3">
    <name type="scientific">Marinactinospora rubrisoli</name>
    <dbReference type="NCBI Taxonomy" id="2715399"/>
    <lineage>
        <taxon>Bacteria</taxon>
        <taxon>Bacillati</taxon>
        <taxon>Actinomycetota</taxon>
        <taxon>Actinomycetes</taxon>
        <taxon>Streptosporangiales</taxon>
        <taxon>Nocardiopsidaceae</taxon>
        <taxon>Marinactinospora</taxon>
    </lineage>
</organism>
<feature type="region of interest" description="Disordered" evidence="1">
    <location>
        <begin position="70"/>
        <end position="113"/>
    </location>
</feature>
<dbReference type="EMBL" id="JBHTBH010000007">
    <property type="protein sequence ID" value="MFC7329251.1"/>
    <property type="molecule type" value="Genomic_DNA"/>
</dbReference>
<accession>A0ABW2KH30</accession>
<protein>
    <submittedName>
        <fullName evidence="2">DUF6221 family protein</fullName>
    </submittedName>
</protein>
<comment type="caution">
    <text evidence="2">The sequence shown here is derived from an EMBL/GenBank/DDBJ whole genome shotgun (WGS) entry which is preliminary data.</text>
</comment>
<dbReference type="InterPro" id="IPR046193">
    <property type="entry name" value="DUF6221"/>
</dbReference>